<evidence type="ECO:0000313" key="2">
    <source>
        <dbReference type="EMBL" id="QEZ42985.1"/>
    </source>
</evidence>
<dbReference type="Pfam" id="PF02515">
    <property type="entry name" value="CoA_transf_3"/>
    <property type="match status" value="1"/>
</dbReference>
<dbReference type="Gene3D" id="3.40.50.10540">
    <property type="entry name" value="Crotonobetainyl-coa:carnitine coa-transferase, domain 1"/>
    <property type="match status" value="1"/>
</dbReference>
<organism evidence="2 3">
    <name type="scientific">Cupriavidus oxalaticus</name>
    <dbReference type="NCBI Taxonomy" id="96344"/>
    <lineage>
        <taxon>Bacteria</taxon>
        <taxon>Pseudomonadati</taxon>
        <taxon>Pseudomonadota</taxon>
        <taxon>Betaproteobacteria</taxon>
        <taxon>Burkholderiales</taxon>
        <taxon>Burkholderiaceae</taxon>
        <taxon>Cupriavidus</taxon>
    </lineage>
</organism>
<dbReference type="RefSeq" id="WP_151069336.1">
    <property type="nucleotide sequence ID" value="NZ_CP032518.1"/>
</dbReference>
<dbReference type="Gene3D" id="3.30.1540.10">
    <property type="entry name" value="formyl-coa transferase, domain 3"/>
    <property type="match status" value="1"/>
</dbReference>
<keyword evidence="1 2" id="KW-0808">Transferase</keyword>
<reference evidence="2 3" key="1">
    <citation type="submission" date="2018-09" db="EMBL/GenBank/DDBJ databases">
        <title>Complete genome sequence of Cupriavidus oxalaticus T2, a bacterium capable of phenol tolerance and degradation.</title>
        <authorList>
            <person name="Yan J."/>
        </authorList>
    </citation>
    <scope>NUCLEOTIDE SEQUENCE [LARGE SCALE GENOMIC DNA]</scope>
    <source>
        <strain evidence="2 3">T2</strain>
    </source>
</reference>
<dbReference type="PANTHER" id="PTHR48207:SF3">
    <property type="entry name" value="SUCCINATE--HYDROXYMETHYLGLUTARATE COA-TRANSFERASE"/>
    <property type="match status" value="1"/>
</dbReference>
<gene>
    <name evidence="2" type="ORF">D2917_01200</name>
</gene>
<proteinExistence type="predicted"/>
<dbReference type="InterPro" id="IPR044855">
    <property type="entry name" value="CoA-Trfase_III_dom3_sf"/>
</dbReference>
<dbReference type="Proteomes" id="UP000325743">
    <property type="component" value="Chromosome 1"/>
</dbReference>
<dbReference type="AlphaFoldDB" id="A0A5P3VB06"/>
<accession>A0A5P3VB06</accession>
<evidence type="ECO:0000313" key="3">
    <source>
        <dbReference type="Proteomes" id="UP000325743"/>
    </source>
</evidence>
<dbReference type="InterPro" id="IPR003673">
    <property type="entry name" value="CoA-Trfase_fam_III"/>
</dbReference>
<dbReference type="GO" id="GO:0008410">
    <property type="term" value="F:CoA-transferase activity"/>
    <property type="evidence" value="ECO:0007669"/>
    <property type="project" value="TreeGrafter"/>
</dbReference>
<sequence>MMQRSSPGALAGLRVIDLTQMLAGPFCTQILADHGADVIKVEAMMGDGTRLTAPFCEDDTLREYGGYFQSVNRNKRSIAVDLKTVGGLALVRKLIDGADIVVENFRAGVMERLGLGWETLRQSNPRLVYGTVRGFGDPRSGASPYADWPAYDVVAQAMGGMTGITGPDHQTPMKVGPGVGDTIPALMLCIGILSAVHRVKETGKGQFVDVAMTDAVLAMCERIVYQTSYTGVVPGPEGNRHPLLCPFGLFRARDGYVSIAVANDPLWEKLAAAIGRPELGTDPAFSTNAARVANMQQVIDLLEDFTSGRTKEEIAAVLGGKVPFGPVCTSAEIFADPHYAVREMLVDVEQPGSAQRVKIAGVPIKLSDTPGAVRRRAPMLGEHTEEILRAAGYSGDDIDDLRAVGAVR</sequence>
<dbReference type="SUPFAM" id="SSF89796">
    <property type="entry name" value="CoA-transferase family III (CaiB/BaiF)"/>
    <property type="match status" value="1"/>
</dbReference>
<dbReference type="InterPro" id="IPR023606">
    <property type="entry name" value="CoA-Trfase_III_dom_1_sf"/>
</dbReference>
<protein>
    <submittedName>
        <fullName evidence="2">CoA transferase</fullName>
    </submittedName>
</protein>
<dbReference type="PANTHER" id="PTHR48207">
    <property type="entry name" value="SUCCINATE--HYDROXYMETHYLGLUTARATE COA-TRANSFERASE"/>
    <property type="match status" value="1"/>
</dbReference>
<dbReference type="InterPro" id="IPR050483">
    <property type="entry name" value="CoA-transferase_III_domain"/>
</dbReference>
<dbReference type="EMBL" id="CP032518">
    <property type="protein sequence ID" value="QEZ42985.1"/>
    <property type="molecule type" value="Genomic_DNA"/>
</dbReference>
<name>A0A5P3VB06_9BURK</name>
<evidence type="ECO:0000256" key="1">
    <source>
        <dbReference type="ARBA" id="ARBA00022679"/>
    </source>
</evidence>